<dbReference type="Gene3D" id="3.40.920.10">
    <property type="entry name" value="Pyruvate-ferredoxin oxidoreductase, PFOR, domain III"/>
    <property type="match status" value="1"/>
</dbReference>
<comment type="pathway">
    <text evidence="3">Sulfur metabolism; hydrogen sulfide biosynthesis; hydrogen sulfide from sulfite (NADPH route): step 1/1.</text>
</comment>
<dbReference type="GO" id="GO:0004783">
    <property type="term" value="F:sulfite reductase (NADPH) activity"/>
    <property type="evidence" value="ECO:0007669"/>
    <property type="project" value="UniProtKB-EC"/>
</dbReference>
<evidence type="ECO:0000313" key="15">
    <source>
        <dbReference type="EMBL" id="PWN97277.1"/>
    </source>
</evidence>
<evidence type="ECO:0000313" key="16">
    <source>
        <dbReference type="Proteomes" id="UP000245946"/>
    </source>
</evidence>
<keyword evidence="5" id="KW-0813">Transport</keyword>
<dbReference type="EMBL" id="KZ819295">
    <property type="protein sequence ID" value="PWN97277.1"/>
    <property type="molecule type" value="Genomic_DNA"/>
</dbReference>
<evidence type="ECO:0000256" key="1">
    <source>
        <dbReference type="ARBA" id="ARBA00001917"/>
    </source>
</evidence>
<dbReference type="Proteomes" id="UP000245946">
    <property type="component" value="Unassembled WGS sequence"/>
</dbReference>
<evidence type="ECO:0000256" key="7">
    <source>
        <dbReference type="ARBA" id="ARBA00022643"/>
    </source>
</evidence>
<evidence type="ECO:0000256" key="8">
    <source>
        <dbReference type="ARBA" id="ARBA00022827"/>
    </source>
</evidence>
<evidence type="ECO:0000256" key="6">
    <source>
        <dbReference type="ARBA" id="ARBA00022630"/>
    </source>
</evidence>
<dbReference type="PROSITE" id="PS51384">
    <property type="entry name" value="FAD_FR"/>
    <property type="match status" value="1"/>
</dbReference>
<dbReference type="GO" id="GO:0050660">
    <property type="term" value="F:flavin adenine dinucleotide binding"/>
    <property type="evidence" value="ECO:0007669"/>
    <property type="project" value="TreeGrafter"/>
</dbReference>
<evidence type="ECO:0000256" key="4">
    <source>
        <dbReference type="ARBA" id="ARBA00012604"/>
    </source>
</evidence>
<dbReference type="InterPro" id="IPR001433">
    <property type="entry name" value="OxRdtase_FAD/NAD-bd"/>
</dbReference>
<dbReference type="PANTHER" id="PTHR19384:SF109">
    <property type="entry name" value="SULFITE REDUCTASE [NADPH] FLAVOPROTEIN COMPONENT"/>
    <property type="match status" value="1"/>
</dbReference>
<dbReference type="Gene3D" id="3.40.50.80">
    <property type="entry name" value="Nucleotide-binding domain of ferredoxin-NADP reductase (FNR) module"/>
    <property type="match status" value="1"/>
</dbReference>
<dbReference type="PRINTS" id="PR00371">
    <property type="entry name" value="FPNCR"/>
</dbReference>
<comment type="function">
    <text evidence="13">This enzyme catalyzes the 6-electron reduction of sulfite to sulfide. This is one of several activities required for the biosynthesis of L-cysteine from sulfate.</text>
</comment>
<evidence type="ECO:0000256" key="2">
    <source>
        <dbReference type="ARBA" id="ARBA00001974"/>
    </source>
</evidence>
<dbReference type="Gene3D" id="1.20.990.10">
    <property type="entry name" value="NADPH-cytochrome p450 Reductase, Chain A, domain 3"/>
    <property type="match status" value="1"/>
</dbReference>
<dbReference type="STRING" id="58919.A0A316Z665"/>
<protein>
    <recommendedName>
        <fullName evidence="4">assimilatory sulfite reductase (NADPH)</fullName>
        <ecNumber evidence="4">1.8.1.2</ecNumber>
    </recommendedName>
</protein>
<keyword evidence="10" id="KW-0249">Electron transport</keyword>
<dbReference type="GO" id="GO:0005829">
    <property type="term" value="C:cytosol"/>
    <property type="evidence" value="ECO:0007669"/>
    <property type="project" value="TreeGrafter"/>
</dbReference>
<keyword evidence="6" id="KW-0285">Flavoprotein</keyword>
<dbReference type="SUPFAM" id="SSF52343">
    <property type="entry name" value="Ferredoxin reductase-like, C-terminal NADP-linked domain"/>
    <property type="match status" value="1"/>
</dbReference>
<dbReference type="FunFam" id="1.20.990.10:FF:000010">
    <property type="entry name" value="Sulfite reductase [NADPH] flavoprotein component"/>
    <property type="match status" value="1"/>
</dbReference>
<dbReference type="Pfam" id="PF00175">
    <property type="entry name" value="NAD_binding_1"/>
    <property type="match status" value="1"/>
</dbReference>
<evidence type="ECO:0000256" key="9">
    <source>
        <dbReference type="ARBA" id="ARBA00022857"/>
    </source>
</evidence>
<dbReference type="Gene3D" id="2.40.30.10">
    <property type="entry name" value="Translation factors"/>
    <property type="match status" value="1"/>
</dbReference>
<keyword evidence="8" id="KW-0274">FAD</keyword>
<gene>
    <name evidence="15" type="ORF">FA09DRAFT_298513</name>
</gene>
<keyword evidence="16" id="KW-1185">Reference proteome</keyword>
<organism evidence="15 16">
    <name type="scientific">Tilletiopsis washingtonensis</name>
    <dbReference type="NCBI Taxonomy" id="58919"/>
    <lineage>
        <taxon>Eukaryota</taxon>
        <taxon>Fungi</taxon>
        <taxon>Dikarya</taxon>
        <taxon>Basidiomycota</taxon>
        <taxon>Ustilaginomycotina</taxon>
        <taxon>Exobasidiomycetes</taxon>
        <taxon>Entylomatales</taxon>
        <taxon>Entylomatales incertae sedis</taxon>
        <taxon>Tilletiopsis</taxon>
    </lineage>
</organism>
<dbReference type="EC" id="1.8.1.2" evidence="4"/>
<feature type="domain" description="FAD-binding FR-type" evidence="14">
    <location>
        <begin position="681"/>
        <end position="912"/>
    </location>
</feature>
<evidence type="ECO:0000256" key="12">
    <source>
        <dbReference type="ARBA" id="ARBA00052219"/>
    </source>
</evidence>
<dbReference type="SUPFAM" id="SSF63380">
    <property type="entry name" value="Riboflavin synthase domain-like"/>
    <property type="match status" value="1"/>
</dbReference>
<dbReference type="GeneID" id="37267795"/>
<evidence type="ECO:0000256" key="3">
    <source>
        <dbReference type="ARBA" id="ARBA00004774"/>
    </source>
</evidence>
<keyword evidence="11" id="KW-0560">Oxidoreductase</keyword>
<dbReference type="RefSeq" id="XP_025597556.1">
    <property type="nucleotide sequence ID" value="XM_025740249.1"/>
</dbReference>
<evidence type="ECO:0000256" key="11">
    <source>
        <dbReference type="ARBA" id="ARBA00023002"/>
    </source>
</evidence>
<evidence type="ECO:0000256" key="10">
    <source>
        <dbReference type="ARBA" id="ARBA00022982"/>
    </source>
</evidence>
<name>A0A316Z665_9BASI</name>
<dbReference type="Pfam" id="PF00667">
    <property type="entry name" value="FAD_binding_1"/>
    <property type="match status" value="1"/>
</dbReference>
<proteinExistence type="predicted"/>
<comment type="cofactor">
    <cofactor evidence="1">
        <name>FMN</name>
        <dbReference type="ChEBI" id="CHEBI:58210"/>
    </cofactor>
</comment>
<dbReference type="InterPro" id="IPR039261">
    <property type="entry name" value="FNR_nucleotide-bd"/>
</dbReference>
<dbReference type="CDD" id="cd06207">
    <property type="entry name" value="CyPoR_like"/>
    <property type="match status" value="1"/>
</dbReference>
<dbReference type="Gene3D" id="3.40.50.920">
    <property type="match status" value="1"/>
</dbReference>
<dbReference type="SUPFAM" id="SSF52922">
    <property type="entry name" value="TK C-terminal domain-like"/>
    <property type="match status" value="1"/>
</dbReference>
<dbReference type="PANTHER" id="PTHR19384">
    <property type="entry name" value="NITRIC OXIDE SYNTHASE-RELATED"/>
    <property type="match status" value="1"/>
</dbReference>
<dbReference type="InterPro" id="IPR023173">
    <property type="entry name" value="NADPH_Cyt_P450_Rdtase_alpha"/>
</dbReference>
<dbReference type="InterPro" id="IPR017938">
    <property type="entry name" value="Riboflavin_synthase-like_b-brl"/>
</dbReference>
<dbReference type="InterPro" id="IPR001709">
    <property type="entry name" value="Flavoprot_Pyr_Nucl_cyt_Rdtase"/>
</dbReference>
<evidence type="ECO:0000256" key="13">
    <source>
        <dbReference type="ARBA" id="ARBA00059320"/>
    </source>
</evidence>
<comment type="cofactor">
    <cofactor evidence="2">
        <name>FAD</name>
        <dbReference type="ChEBI" id="CHEBI:57692"/>
    </cofactor>
</comment>
<accession>A0A316Z665</accession>
<dbReference type="AlphaFoldDB" id="A0A316Z665"/>
<dbReference type="InterPro" id="IPR002869">
    <property type="entry name" value="Pyrv_flavodox_OxRed_cen"/>
</dbReference>
<evidence type="ECO:0000256" key="5">
    <source>
        <dbReference type="ARBA" id="ARBA00022448"/>
    </source>
</evidence>
<evidence type="ECO:0000259" key="14">
    <source>
        <dbReference type="PROSITE" id="PS51384"/>
    </source>
</evidence>
<reference evidence="15 16" key="1">
    <citation type="journal article" date="2018" name="Mol. Biol. Evol.">
        <title>Broad Genomic Sampling Reveals a Smut Pathogenic Ancestry of the Fungal Clade Ustilaginomycotina.</title>
        <authorList>
            <person name="Kijpornyongpan T."/>
            <person name="Mondo S.J."/>
            <person name="Barry K."/>
            <person name="Sandor L."/>
            <person name="Lee J."/>
            <person name="Lipzen A."/>
            <person name="Pangilinan J."/>
            <person name="LaButti K."/>
            <person name="Hainaut M."/>
            <person name="Henrissat B."/>
            <person name="Grigoriev I.V."/>
            <person name="Spatafora J.W."/>
            <person name="Aime M.C."/>
        </authorList>
    </citation>
    <scope>NUCLEOTIDE SEQUENCE [LARGE SCALE GENOMIC DNA]</scope>
    <source>
        <strain evidence="15 16">MCA 4186</strain>
    </source>
</reference>
<dbReference type="SUPFAM" id="SSF53323">
    <property type="entry name" value="Pyruvate-ferredoxin oxidoreductase, PFOR, domain III"/>
    <property type="match status" value="1"/>
</dbReference>
<comment type="catalytic activity">
    <reaction evidence="12">
        <text>hydrogen sulfide + 3 NADP(+) + 3 H2O = sulfite + 3 NADPH + 4 H(+)</text>
        <dbReference type="Rhea" id="RHEA:13801"/>
        <dbReference type="ChEBI" id="CHEBI:15377"/>
        <dbReference type="ChEBI" id="CHEBI:15378"/>
        <dbReference type="ChEBI" id="CHEBI:17359"/>
        <dbReference type="ChEBI" id="CHEBI:29919"/>
        <dbReference type="ChEBI" id="CHEBI:57783"/>
        <dbReference type="ChEBI" id="CHEBI:58349"/>
        <dbReference type="EC" id="1.8.1.2"/>
    </reaction>
</comment>
<dbReference type="InterPro" id="IPR003097">
    <property type="entry name" value="CysJ-like_FAD-binding"/>
</dbReference>
<keyword evidence="9" id="KW-0521">NADP</keyword>
<dbReference type="InterPro" id="IPR009014">
    <property type="entry name" value="Transketo_C/PFOR_II"/>
</dbReference>
<dbReference type="OrthoDB" id="1856718at2759"/>
<sequence length="1068" mass="111893">MNLSGPLDAPADQTAPPTVPVWVSGVPDAERRLTAAGQIEELAYSSSTALFVYESAANGGLGAWAEAEAQRAVSKGFHSRTKVISMQTRTGAGTAIAGYVAERGSSSTQPVTAGALKKVVSVLANAQALVGMAPALAAMPVSDARLVLHVSSAAQAIDADGTGSLSVHNDYASVAAATAALSEATQPFAVVLSGSRSEAVAVAAAAYDAGAQGNNVVHVFDGAFAAREVAPLARAEAQIAPTLTQALAARGLSHFDYAGADNATTVLVVPNGPHFLAAKSMLARAADTSVGVLGVRVLRPWDDAALLAALPSSVRRIHVLDEVRAGSSGLLFDDVQAALLSDFTAAPRAVLPLALAAGQSLTAAQWAALLRTAAHASDAINIATLEVDEALSAGLLGAQRLATFLDGDSSPTSGLGALVSRALRASDSARGLTRFDNYTQGGVLRADIVLGAAAAQAEELPVALAAQTGSSTLVVAEAALLKGVAAFDNLAQGASVVLNASGWEVAEVEAKLSAADRRALAAANARLLLIDAASVAEQLAGGEKKAALPREVASAVLLAAFVHAHTGGDASAGEAVVRKTLGTAPLGPGGVPQLVAASIKALQTVAFDAAAWRAAEDDAAASRAVSGTYNAFAPNADTAVFAAAEGTAASSRATWALPAWQFLFSEAYALDERALRPDLHEQTWLVKCTENRRLTPTDYDRNVFHLELSTAGTGLKYEVGEALGVHGWNDADEVREFLEWYGMDGNEVVSVPSIVAPGRWESRSVFQLLQQRLDIFGKPPKRFYEALSGVATNRDEARWLRFIAAAEGSATFKKLSEVETVTYADVLRMFPSARLPLDQLMAEVQPIEPRHYSIASAQSAVGDSVHLLIVTVDWQTPSGSARFGQCTRYLAALKPGDEVTVSLKPSIMKLPPITSQPIIMAGLGTGAAPFRAYIQARAVQKAQGKPVGPLIYCFGSRHEASEFLYGEELKAYERDGLITLLTAFSRDQKNKIYIQDRIREHAGTITKLLSATEEEHKGYACLCGPTWPVPDVTQALIDGFVDQGMSTEQAEEKIEHLKEEERYVLEVY</sequence>
<keyword evidence="7" id="KW-0288">FMN</keyword>
<dbReference type="InterPro" id="IPR017927">
    <property type="entry name" value="FAD-bd_FR_type"/>
</dbReference>
<dbReference type="GO" id="GO:0010181">
    <property type="term" value="F:FMN binding"/>
    <property type="evidence" value="ECO:0007669"/>
    <property type="project" value="TreeGrafter"/>
</dbReference>